<proteinExistence type="predicted"/>
<dbReference type="EMBL" id="JADCNL010000002">
    <property type="protein sequence ID" value="KAG0491291.1"/>
    <property type="molecule type" value="Genomic_DNA"/>
</dbReference>
<comment type="caution">
    <text evidence="2">The sequence shown here is derived from an EMBL/GenBank/DDBJ whole genome shotgun (WGS) entry which is preliminary data.</text>
</comment>
<evidence type="ECO:0000313" key="2">
    <source>
        <dbReference type="EMBL" id="KAG0491291.1"/>
    </source>
</evidence>
<sequence>MGTGPTTANLRSESFHAVFFQHPAGAENPGGAPGQPTGKDLLESDSNLVPRKPSSLSLASITIPRIQHYDSTHTRPLLVRTGRSHNHTRPLMPAFSHSYQSGEISIRADCDPQLKNLTKLRQRACSSSGRRRKLRSFK</sequence>
<protein>
    <submittedName>
        <fullName evidence="2">Uncharacterized protein</fullName>
    </submittedName>
</protein>
<feature type="region of interest" description="Disordered" evidence="1">
    <location>
        <begin position="22"/>
        <end position="54"/>
    </location>
</feature>
<evidence type="ECO:0000313" key="3">
    <source>
        <dbReference type="Proteomes" id="UP000636800"/>
    </source>
</evidence>
<evidence type="ECO:0000256" key="1">
    <source>
        <dbReference type="SAM" id="MobiDB-lite"/>
    </source>
</evidence>
<keyword evidence="3" id="KW-1185">Reference proteome</keyword>
<dbReference type="Proteomes" id="UP000636800">
    <property type="component" value="Chromosome 2"/>
</dbReference>
<accession>A0A835VCI0</accession>
<feature type="compositionally biased region" description="Low complexity" evidence="1">
    <location>
        <begin position="23"/>
        <end position="36"/>
    </location>
</feature>
<name>A0A835VCI0_VANPL</name>
<organism evidence="2 3">
    <name type="scientific">Vanilla planifolia</name>
    <name type="common">Vanilla</name>
    <dbReference type="NCBI Taxonomy" id="51239"/>
    <lineage>
        <taxon>Eukaryota</taxon>
        <taxon>Viridiplantae</taxon>
        <taxon>Streptophyta</taxon>
        <taxon>Embryophyta</taxon>
        <taxon>Tracheophyta</taxon>
        <taxon>Spermatophyta</taxon>
        <taxon>Magnoliopsida</taxon>
        <taxon>Liliopsida</taxon>
        <taxon>Asparagales</taxon>
        <taxon>Orchidaceae</taxon>
        <taxon>Vanilloideae</taxon>
        <taxon>Vanilleae</taxon>
        <taxon>Vanilla</taxon>
    </lineage>
</organism>
<reference evidence="2 3" key="1">
    <citation type="journal article" date="2020" name="Nat. Food">
        <title>A phased Vanilla planifolia genome enables genetic improvement of flavour and production.</title>
        <authorList>
            <person name="Hasing T."/>
            <person name="Tang H."/>
            <person name="Brym M."/>
            <person name="Khazi F."/>
            <person name="Huang T."/>
            <person name="Chambers A.H."/>
        </authorList>
    </citation>
    <scope>NUCLEOTIDE SEQUENCE [LARGE SCALE GENOMIC DNA]</scope>
    <source>
        <tissue evidence="2">Leaf</tissue>
    </source>
</reference>
<dbReference type="AlphaFoldDB" id="A0A835VCI0"/>
<gene>
    <name evidence="2" type="ORF">HPP92_004689</name>
</gene>